<name>A0A918ZWR2_9ACTN</name>
<proteinExistence type="predicted"/>
<keyword evidence="1" id="KW-0812">Transmembrane</keyword>
<organism evidence="2 3">
    <name type="scientific">Streptomyces capitiformicae</name>
    <dbReference type="NCBI Taxonomy" id="2014920"/>
    <lineage>
        <taxon>Bacteria</taxon>
        <taxon>Bacillati</taxon>
        <taxon>Actinomycetota</taxon>
        <taxon>Actinomycetes</taxon>
        <taxon>Kitasatosporales</taxon>
        <taxon>Streptomycetaceae</taxon>
        <taxon>Streptomyces</taxon>
    </lineage>
</organism>
<comment type="caution">
    <text evidence="2">The sequence shown here is derived from an EMBL/GenBank/DDBJ whole genome shotgun (WGS) entry which is preliminary data.</text>
</comment>
<evidence type="ECO:0000256" key="1">
    <source>
        <dbReference type="SAM" id="Phobius"/>
    </source>
</evidence>
<dbReference type="AlphaFoldDB" id="A0A918ZWR2"/>
<sequence length="99" mass="9939">MTPKKSGTISLDLTVTAYYLDTDTVLFEKSVNGGSVEADTPDADSGPLSWPGKVFGWASTSITIVGALAGSLGAVVALALAVKALRRPGGGPNSGEEGT</sequence>
<evidence type="ECO:0000313" key="2">
    <source>
        <dbReference type="EMBL" id="GHE72830.1"/>
    </source>
</evidence>
<reference evidence="2" key="2">
    <citation type="submission" date="2020-09" db="EMBL/GenBank/DDBJ databases">
        <authorList>
            <person name="Sun Q."/>
            <person name="Zhou Y."/>
        </authorList>
    </citation>
    <scope>NUCLEOTIDE SEQUENCE</scope>
    <source>
        <strain evidence="2">CGMCC 4.7403</strain>
    </source>
</reference>
<reference evidence="2" key="1">
    <citation type="journal article" date="2014" name="Int. J. Syst. Evol. Microbiol.">
        <title>Complete genome sequence of Corynebacterium casei LMG S-19264T (=DSM 44701T), isolated from a smear-ripened cheese.</title>
        <authorList>
            <consortium name="US DOE Joint Genome Institute (JGI-PGF)"/>
            <person name="Walter F."/>
            <person name="Albersmeier A."/>
            <person name="Kalinowski J."/>
            <person name="Ruckert C."/>
        </authorList>
    </citation>
    <scope>NUCLEOTIDE SEQUENCE</scope>
    <source>
        <strain evidence="2">CGMCC 4.7403</strain>
    </source>
</reference>
<accession>A0A918ZWR2</accession>
<feature type="transmembrane region" description="Helical" evidence="1">
    <location>
        <begin position="54"/>
        <end position="82"/>
    </location>
</feature>
<dbReference type="Proteomes" id="UP000603227">
    <property type="component" value="Unassembled WGS sequence"/>
</dbReference>
<keyword evidence="1" id="KW-1133">Transmembrane helix</keyword>
<keyword evidence="3" id="KW-1185">Reference proteome</keyword>
<keyword evidence="1" id="KW-0472">Membrane</keyword>
<dbReference type="RefSeq" id="WP_189788728.1">
    <property type="nucleotide sequence ID" value="NZ_BNAT01000093.1"/>
</dbReference>
<dbReference type="EMBL" id="BNAT01000093">
    <property type="protein sequence ID" value="GHE72830.1"/>
    <property type="molecule type" value="Genomic_DNA"/>
</dbReference>
<evidence type="ECO:0000313" key="3">
    <source>
        <dbReference type="Proteomes" id="UP000603227"/>
    </source>
</evidence>
<protein>
    <submittedName>
        <fullName evidence="2">Uncharacterized protein</fullName>
    </submittedName>
</protein>
<gene>
    <name evidence="2" type="ORF">GCM10017771_96640</name>
</gene>